<protein>
    <submittedName>
        <fullName evidence="15">Oocyte zinc finger protein XlCOF20-like</fullName>
    </submittedName>
</protein>
<dbReference type="AlphaFoldDB" id="A0A8C4RFA5"/>
<feature type="domain" description="C2H2-type" evidence="14">
    <location>
        <begin position="206"/>
        <end position="233"/>
    </location>
</feature>
<proteinExistence type="inferred from homology"/>
<evidence type="ECO:0000313" key="16">
    <source>
        <dbReference type="Proteomes" id="UP000694620"/>
    </source>
</evidence>
<feature type="domain" description="C2H2-type" evidence="14">
    <location>
        <begin position="178"/>
        <end position="205"/>
    </location>
</feature>
<evidence type="ECO:0000256" key="5">
    <source>
        <dbReference type="ARBA" id="ARBA00022737"/>
    </source>
</evidence>
<dbReference type="PROSITE" id="PS50157">
    <property type="entry name" value="ZINC_FINGER_C2H2_2"/>
    <property type="match status" value="6"/>
</dbReference>
<dbReference type="GeneID" id="114667717"/>
<evidence type="ECO:0000256" key="2">
    <source>
        <dbReference type="ARBA" id="ARBA00004123"/>
    </source>
</evidence>
<evidence type="ECO:0000256" key="7">
    <source>
        <dbReference type="ARBA" id="ARBA00022833"/>
    </source>
</evidence>
<evidence type="ECO:0000256" key="9">
    <source>
        <dbReference type="ARBA" id="ARBA00023125"/>
    </source>
</evidence>
<evidence type="ECO:0000256" key="1">
    <source>
        <dbReference type="ARBA" id="ARBA00003767"/>
    </source>
</evidence>
<dbReference type="PANTHER" id="PTHR14196:SF12">
    <property type="entry name" value="ZINC FINGER PROTEIN 208-LIKE"/>
    <property type="match status" value="1"/>
</dbReference>
<dbReference type="FunFam" id="3.30.160.60:FF:000912">
    <property type="entry name" value="Zinc finger protein 660"/>
    <property type="match status" value="1"/>
</dbReference>
<keyword evidence="11" id="KW-0539">Nucleus</keyword>
<dbReference type="OrthoDB" id="40579at2759"/>
<dbReference type="GO" id="GO:0005634">
    <property type="term" value="C:nucleus"/>
    <property type="evidence" value="ECO:0007669"/>
    <property type="project" value="UniProtKB-SubCell"/>
</dbReference>
<evidence type="ECO:0000256" key="8">
    <source>
        <dbReference type="ARBA" id="ARBA00023015"/>
    </source>
</evidence>
<dbReference type="GO" id="GO:0000977">
    <property type="term" value="F:RNA polymerase II transcription regulatory region sequence-specific DNA binding"/>
    <property type="evidence" value="ECO:0007669"/>
    <property type="project" value="TreeGrafter"/>
</dbReference>
<evidence type="ECO:0000256" key="6">
    <source>
        <dbReference type="ARBA" id="ARBA00022771"/>
    </source>
</evidence>
<sequence length="349" mass="40079">MDMKEDMCDTNTMEIMTVTIKEEDCEWESDHSEQESLSIKHEDYEQGTVDIKEEAEETSVSIEKPKHNNVKLRSESLKCDKMRTEDISSVRSQVDQPSPSNQSGKTLISGSKALTPAALERSSLPVVKLTRRDKRSVQRQVHSTNSAASCVFHERKKRFKQKLKYNNEQGSRKRKKPHYCTECGKQFFCSSLLKNHTRIHSGEKPYSCSECGKQFSQSGSLYNHSRIHSGQKPYCCTECDQRFVSNSSLRRHTRIHTGEKPYCCTECGKQFSQIGNLLAHQTIHTGEKPYCCMDCGKEFSRIVHLKKHRRVHSGERPYCCSECGKRFTTSSNLQRHSRIHARAKSQAQE</sequence>
<feature type="domain" description="C2H2-type" evidence="14">
    <location>
        <begin position="290"/>
        <end position="317"/>
    </location>
</feature>
<feature type="region of interest" description="Disordered" evidence="13">
    <location>
        <begin position="25"/>
        <end position="45"/>
    </location>
</feature>
<evidence type="ECO:0000259" key="14">
    <source>
        <dbReference type="PROSITE" id="PS50157"/>
    </source>
</evidence>
<dbReference type="InterPro" id="IPR050717">
    <property type="entry name" value="C2H2-ZF_Transcription_Reg"/>
</dbReference>
<keyword evidence="10" id="KW-0804">Transcription</keyword>
<dbReference type="GO" id="GO:0008270">
    <property type="term" value="F:zinc ion binding"/>
    <property type="evidence" value="ECO:0007669"/>
    <property type="project" value="UniProtKB-KW"/>
</dbReference>
<feature type="domain" description="C2H2-type" evidence="14">
    <location>
        <begin position="262"/>
        <end position="289"/>
    </location>
</feature>
<keyword evidence="7" id="KW-0862">Zinc</keyword>
<evidence type="ECO:0000256" key="10">
    <source>
        <dbReference type="ARBA" id="ARBA00023163"/>
    </source>
</evidence>
<evidence type="ECO:0000256" key="13">
    <source>
        <dbReference type="SAM" id="MobiDB-lite"/>
    </source>
</evidence>
<keyword evidence="8" id="KW-0805">Transcription regulation</keyword>
<dbReference type="SUPFAM" id="SSF57667">
    <property type="entry name" value="beta-beta-alpha zinc fingers"/>
    <property type="match status" value="3"/>
</dbReference>
<evidence type="ECO:0000256" key="4">
    <source>
        <dbReference type="ARBA" id="ARBA00022723"/>
    </source>
</evidence>
<keyword evidence="5" id="KW-0677">Repeat</keyword>
<evidence type="ECO:0000256" key="11">
    <source>
        <dbReference type="ARBA" id="ARBA00023242"/>
    </source>
</evidence>
<dbReference type="Proteomes" id="UP000694620">
    <property type="component" value="Chromosome 1"/>
</dbReference>
<feature type="compositionally biased region" description="Basic and acidic residues" evidence="13">
    <location>
        <begin position="28"/>
        <end position="44"/>
    </location>
</feature>
<gene>
    <name evidence="15" type="primary">LOC114667717</name>
</gene>
<dbReference type="Ensembl" id="ENSECRT00000001755.1">
    <property type="protein sequence ID" value="ENSECRP00000001731.1"/>
    <property type="gene ID" value="ENSECRG00000001216.1"/>
</dbReference>
<organism evidence="15 16">
    <name type="scientific">Erpetoichthys calabaricus</name>
    <name type="common">Rope fish</name>
    <name type="synonym">Calamoichthys calabaricus</name>
    <dbReference type="NCBI Taxonomy" id="27687"/>
    <lineage>
        <taxon>Eukaryota</taxon>
        <taxon>Metazoa</taxon>
        <taxon>Chordata</taxon>
        <taxon>Craniata</taxon>
        <taxon>Vertebrata</taxon>
        <taxon>Euteleostomi</taxon>
        <taxon>Actinopterygii</taxon>
        <taxon>Polypteriformes</taxon>
        <taxon>Polypteridae</taxon>
        <taxon>Erpetoichthys</taxon>
    </lineage>
</organism>
<reference evidence="15" key="2">
    <citation type="submission" date="2025-08" db="UniProtKB">
        <authorList>
            <consortium name="Ensembl"/>
        </authorList>
    </citation>
    <scope>IDENTIFICATION</scope>
</reference>
<dbReference type="FunFam" id="3.30.160.60:FF:000966">
    <property type="entry name" value="ZFP90 zinc finger protein"/>
    <property type="match status" value="1"/>
</dbReference>
<name>A0A8C4RFA5_ERPCA</name>
<dbReference type="FunFam" id="3.30.160.60:FF:000099">
    <property type="entry name" value="Zinc finger protein 79"/>
    <property type="match status" value="1"/>
</dbReference>
<dbReference type="PANTHER" id="PTHR14196">
    <property type="entry name" value="ODD-SKIPPED - RELATED"/>
    <property type="match status" value="1"/>
</dbReference>
<keyword evidence="6 12" id="KW-0863">Zinc-finger</keyword>
<dbReference type="SMART" id="SM00355">
    <property type="entry name" value="ZnF_C2H2"/>
    <property type="match status" value="6"/>
</dbReference>
<feature type="domain" description="C2H2-type" evidence="14">
    <location>
        <begin position="318"/>
        <end position="345"/>
    </location>
</feature>
<dbReference type="Pfam" id="PF00096">
    <property type="entry name" value="zf-C2H2"/>
    <property type="match status" value="5"/>
</dbReference>
<dbReference type="InterPro" id="IPR036236">
    <property type="entry name" value="Znf_C2H2_sf"/>
</dbReference>
<keyword evidence="9" id="KW-0238">DNA-binding</keyword>
<evidence type="ECO:0000313" key="15">
    <source>
        <dbReference type="Ensembl" id="ENSECRP00000001731.1"/>
    </source>
</evidence>
<reference evidence="15" key="1">
    <citation type="submission" date="2021-06" db="EMBL/GenBank/DDBJ databases">
        <authorList>
            <consortium name="Wellcome Sanger Institute Data Sharing"/>
        </authorList>
    </citation>
    <scope>NUCLEOTIDE SEQUENCE [LARGE SCALE GENOMIC DNA]</scope>
</reference>
<dbReference type="Gene3D" id="3.30.160.60">
    <property type="entry name" value="Classic Zinc Finger"/>
    <property type="match status" value="6"/>
</dbReference>
<dbReference type="GeneTree" id="ENSGT01150000286952"/>
<dbReference type="PROSITE" id="PS00028">
    <property type="entry name" value="ZINC_FINGER_C2H2_1"/>
    <property type="match status" value="6"/>
</dbReference>
<reference evidence="15" key="3">
    <citation type="submission" date="2025-09" db="UniProtKB">
        <authorList>
            <consortium name="Ensembl"/>
        </authorList>
    </citation>
    <scope>IDENTIFICATION</scope>
</reference>
<comment type="similarity">
    <text evidence="3">Belongs to the krueppel C2H2-type zinc-finger protein family.</text>
</comment>
<feature type="compositionally biased region" description="Polar residues" evidence="13">
    <location>
        <begin position="89"/>
        <end position="109"/>
    </location>
</feature>
<comment type="subcellular location">
    <subcellularLocation>
        <location evidence="2">Nucleus</location>
    </subcellularLocation>
</comment>
<dbReference type="FunFam" id="3.30.160.60:FF:002343">
    <property type="entry name" value="Zinc finger protein 33A"/>
    <property type="match status" value="1"/>
</dbReference>
<keyword evidence="4" id="KW-0479">Metal-binding</keyword>
<feature type="region of interest" description="Disordered" evidence="13">
    <location>
        <begin position="85"/>
        <end position="114"/>
    </location>
</feature>
<dbReference type="InterPro" id="IPR013087">
    <property type="entry name" value="Znf_C2H2_type"/>
</dbReference>
<evidence type="ECO:0000256" key="3">
    <source>
        <dbReference type="ARBA" id="ARBA00006991"/>
    </source>
</evidence>
<dbReference type="RefSeq" id="XP_028678972.1">
    <property type="nucleotide sequence ID" value="XM_028823139.2"/>
</dbReference>
<evidence type="ECO:0000256" key="12">
    <source>
        <dbReference type="PROSITE-ProRule" id="PRU00042"/>
    </source>
</evidence>
<keyword evidence="16" id="KW-1185">Reference proteome</keyword>
<dbReference type="GO" id="GO:0000981">
    <property type="term" value="F:DNA-binding transcription factor activity, RNA polymerase II-specific"/>
    <property type="evidence" value="ECO:0007669"/>
    <property type="project" value="TreeGrafter"/>
</dbReference>
<feature type="domain" description="C2H2-type" evidence="14">
    <location>
        <begin position="234"/>
        <end position="261"/>
    </location>
</feature>
<comment type="function">
    <text evidence="1">May be involved in transcriptional regulation.</text>
</comment>
<accession>A0A8C4RFA5</accession>
<dbReference type="FunFam" id="3.30.160.60:FF:000193">
    <property type="entry name" value="Zinc finger protein 300"/>
    <property type="match status" value="1"/>
</dbReference>
<dbReference type="FunFam" id="3.30.160.60:FF:001155">
    <property type="entry name" value="Zinc finger 30C"/>
    <property type="match status" value="1"/>
</dbReference>